<dbReference type="RefSeq" id="WP_185660998.1">
    <property type="nucleotide sequence ID" value="NZ_CAWPOO010000012.1"/>
</dbReference>
<dbReference type="Proteomes" id="UP000526501">
    <property type="component" value="Unassembled WGS sequence"/>
</dbReference>
<feature type="compositionally biased region" description="Basic and acidic residues" evidence="1">
    <location>
        <begin position="152"/>
        <end position="165"/>
    </location>
</feature>
<keyword evidence="2" id="KW-0472">Membrane</keyword>
<keyword evidence="2" id="KW-0812">Transmembrane</keyword>
<reference evidence="3 4" key="1">
    <citation type="submission" date="2020-07" db="EMBL/GenBank/DDBJ databases">
        <authorList>
            <person name="Feng X."/>
        </authorList>
    </citation>
    <scope>NUCLEOTIDE SEQUENCE [LARGE SCALE GENOMIC DNA]</scope>
    <source>
        <strain evidence="3 4">JCM23202</strain>
    </source>
</reference>
<dbReference type="EMBL" id="JACHVC010000012">
    <property type="protein sequence ID" value="MBC2607141.1"/>
    <property type="molecule type" value="Genomic_DNA"/>
</dbReference>
<evidence type="ECO:0000313" key="3">
    <source>
        <dbReference type="EMBL" id="MBC2607141.1"/>
    </source>
</evidence>
<feature type="transmembrane region" description="Helical" evidence="2">
    <location>
        <begin position="96"/>
        <end position="113"/>
    </location>
</feature>
<keyword evidence="4" id="KW-1185">Reference proteome</keyword>
<evidence type="ECO:0000256" key="2">
    <source>
        <dbReference type="SAM" id="Phobius"/>
    </source>
</evidence>
<name>A0A7X1B7S5_9BACT</name>
<protein>
    <recommendedName>
        <fullName evidence="5">Membrane-anchored ribosome-binding protein, inhibits growth in stationary phase, ElaB/YqjD/DUF883 family</fullName>
    </recommendedName>
</protein>
<feature type="region of interest" description="Disordered" evidence="1">
    <location>
        <begin position="145"/>
        <end position="165"/>
    </location>
</feature>
<organism evidence="3 4">
    <name type="scientific">Pelagicoccus albus</name>
    <dbReference type="NCBI Taxonomy" id="415222"/>
    <lineage>
        <taxon>Bacteria</taxon>
        <taxon>Pseudomonadati</taxon>
        <taxon>Verrucomicrobiota</taxon>
        <taxon>Opitutia</taxon>
        <taxon>Puniceicoccales</taxon>
        <taxon>Pelagicoccaceae</taxon>
        <taxon>Pelagicoccus</taxon>
    </lineage>
</organism>
<feature type="compositionally biased region" description="Polar residues" evidence="1">
    <location>
        <begin position="7"/>
        <end position="27"/>
    </location>
</feature>
<keyword evidence="2" id="KW-1133">Transmembrane helix</keyword>
<gene>
    <name evidence="3" type="ORF">H5P27_13895</name>
</gene>
<accession>A0A7X1B7S5</accession>
<evidence type="ECO:0000313" key="4">
    <source>
        <dbReference type="Proteomes" id="UP000526501"/>
    </source>
</evidence>
<sequence>MNELKDTTTTAMDHTWENNHATENSTGVMDKVSERSKAAKAKISETAADITERTRSQIDTASAKAKETYVEARERVGAASRNAQSNVKSSFEKHPLAFLGGAVAAGILIGMAIPNSRKETGALADTVSKLRNKAKAAKDEALATAQEAADATSEKVEEHYKQSTI</sequence>
<proteinExistence type="predicted"/>
<dbReference type="AlphaFoldDB" id="A0A7X1B7S5"/>
<evidence type="ECO:0000256" key="1">
    <source>
        <dbReference type="SAM" id="MobiDB-lite"/>
    </source>
</evidence>
<comment type="caution">
    <text evidence="3">The sequence shown here is derived from an EMBL/GenBank/DDBJ whole genome shotgun (WGS) entry which is preliminary data.</text>
</comment>
<feature type="region of interest" description="Disordered" evidence="1">
    <location>
        <begin position="1"/>
        <end position="44"/>
    </location>
</feature>
<evidence type="ECO:0008006" key="5">
    <source>
        <dbReference type="Google" id="ProtNLM"/>
    </source>
</evidence>